<dbReference type="InterPro" id="IPR013083">
    <property type="entry name" value="Znf_RING/FYVE/PHD"/>
</dbReference>
<dbReference type="EC" id="2.3.2.27" evidence="4"/>
<dbReference type="Gene3D" id="3.30.40.10">
    <property type="entry name" value="Zinc/RING finger domain, C3HC4 (zinc finger)"/>
    <property type="match status" value="1"/>
</dbReference>
<dbReference type="SMART" id="SM00185">
    <property type="entry name" value="ARM"/>
    <property type="match status" value="7"/>
</dbReference>
<organism evidence="9 10">
    <name type="scientific">Solanum commersonii</name>
    <name type="common">Commerson's wild potato</name>
    <name type="synonym">Commerson's nightshade</name>
    <dbReference type="NCBI Taxonomy" id="4109"/>
    <lineage>
        <taxon>Eukaryota</taxon>
        <taxon>Viridiplantae</taxon>
        <taxon>Streptophyta</taxon>
        <taxon>Embryophyta</taxon>
        <taxon>Tracheophyta</taxon>
        <taxon>Spermatophyta</taxon>
        <taxon>Magnoliopsida</taxon>
        <taxon>eudicotyledons</taxon>
        <taxon>Gunneridae</taxon>
        <taxon>Pentapetalae</taxon>
        <taxon>asterids</taxon>
        <taxon>lamiids</taxon>
        <taxon>Solanales</taxon>
        <taxon>Solanaceae</taxon>
        <taxon>Solanoideae</taxon>
        <taxon>Solaneae</taxon>
        <taxon>Solanum</taxon>
    </lineage>
</organism>
<dbReference type="OrthoDB" id="7537227at2759"/>
<name>A0A9J6AQ93_SOLCO</name>
<evidence type="ECO:0000259" key="8">
    <source>
        <dbReference type="PROSITE" id="PS51698"/>
    </source>
</evidence>
<reference evidence="9 10" key="1">
    <citation type="submission" date="2020-09" db="EMBL/GenBank/DDBJ databases">
        <title>De no assembly of potato wild relative species, Solanum commersonii.</title>
        <authorList>
            <person name="Cho K."/>
        </authorList>
    </citation>
    <scope>NUCLEOTIDE SEQUENCE [LARGE SCALE GENOMIC DNA]</scope>
    <source>
        <strain evidence="9">LZ3.2</strain>
        <tissue evidence="9">Leaf</tissue>
    </source>
</reference>
<feature type="coiled-coil region" evidence="7">
    <location>
        <begin position="191"/>
        <end position="218"/>
    </location>
</feature>
<dbReference type="EMBL" id="JACXVP010000002">
    <property type="protein sequence ID" value="KAG5626524.1"/>
    <property type="molecule type" value="Genomic_DNA"/>
</dbReference>
<evidence type="ECO:0000313" key="9">
    <source>
        <dbReference type="EMBL" id="KAG5626524.1"/>
    </source>
</evidence>
<gene>
    <name evidence="9" type="ORF">H5410_011742</name>
</gene>
<evidence type="ECO:0000256" key="2">
    <source>
        <dbReference type="ARBA" id="ARBA00004906"/>
    </source>
</evidence>
<dbReference type="InterPro" id="IPR000225">
    <property type="entry name" value="Armadillo"/>
</dbReference>
<keyword evidence="7" id="KW-0175">Coiled coil</keyword>
<evidence type="ECO:0000256" key="7">
    <source>
        <dbReference type="SAM" id="Coils"/>
    </source>
</evidence>
<sequence length="1018" mass="113462">MVPDMICGPFADLLSSTMECILEIVLTSKNVFIERKSFAELSAYLNRIVPFLKEINRKNITDSTTWENVIQILNRQTVDARQLILECSKKNKVYLLMNCRLIAKRIQNITREISRALSCIPLASLDISSGIKEEIVQVIDSMRTAEFKTAIAEEEILEKIDSGIHQRNVDRSYANKLLVSIAEAIGVSTESSALRREFEEFKDEIDNARLRKDQAEALQMDQIIALLERADAATSRQEKEKKYFIKRKSLGNQPLEPLLSFYCPITREVMTDPVETPSGHTFERCAIEKWLAEGNLCPMTSTPLNNTMMRPNKTLRQSIEEWKDRNTMITIANMKLKLSSAEEEEVLNCLEQLMDICEQREIHREWVIMEDYIPILIKLLDLKSRDIRNLVLEVLCVLAKDDNDAKSIISHTCKLDSFNELLKALTLSVLQERIAEVDSALESIVRSLGRRIGERKSAVALLLELSNCKSVQESIGKVQGCILLLVTMSSCDDNKAAKDARDVLENISFSDDNVILMAQANYFKYLLQRLSSGSSDVKLLMAKTLGEMELTDHNKSSLFEEGVLDSLLSSLSHGEVEVKQAGVKALLNLSSLPRNGQEMIRKGVMRPLLDMLYRHTASQSLRELVAATITKLAFSASSEALSLLDADDDIYELFSLVNLNGPAVQQSILQAFCAMCKSPSATNVKTKLAQCSAVQMLVQFCEHSNSNVRSDAVKLLCCLIENGNGGVIQEYVDQNFVERLLKIIKTSQDEEEIASAMGITSNLPKSPQISDWLFAAEGLPVFSEFLDEVKHKSSCKLQLVENAVGALCHFTVSINQPTQRIAGLVPKLIRLLDLGTSLTKNRAAICLAQLSENSQTLSRTIPKRSGLWCFSPSQVELCPIHRGICTLETSFCLVEAGAVGPLVRVLGDPDPGACEASLDALLTLIKDEKLQSGAKVLAEENAIPSMIKLLDSPSPRLQEKVLNSLERLFRLVEYKQRYGSSAQMPLVDLTQRGTSNIKSVAAKVLAQLNVLHDQSSYF</sequence>
<comment type="pathway">
    <text evidence="2">Protein modification; protein ubiquitination.</text>
</comment>
<evidence type="ECO:0000256" key="5">
    <source>
        <dbReference type="ARBA" id="ARBA00022679"/>
    </source>
</evidence>
<comment type="catalytic activity">
    <reaction evidence="1">
        <text>S-ubiquitinyl-[E2 ubiquitin-conjugating enzyme]-L-cysteine + [acceptor protein]-L-lysine = [E2 ubiquitin-conjugating enzyme]-L-cysteine + N(6)-ubiquitinyl-[acceptor protein]-L-lysine.</text>
        <dbReference type="EC" id="2.3.2.27"/>
    </reaction>
</comment>
<dbReference type="InterPro" id="IPR006911">
    <property type="entry name" value="ARM-rpt_dom"/>
</dbReference>
<evidence type="ECO:0000256" key="4">
    <source>
        <dbReference type="ARBA" id="ARBA00012483"/>
    </source>
</evidence>
<feature type="domain" description="U-box" evidence="8">
    <location>
        <begin position="256"/>
        <end position="329"/>
    </location>
</feature>
<dbReference type="Gene3D" id="1.25.10.10">
    <property type="entry name" value="Leucine-rich Repeat Variant"/>
    <property type="match status" value="4"/>
</dbReference>
<evidence type="ECO:0000256" key="3">
    <source>
        <dbReference type="ARBA" id="ARBA00010553"/>
    </source>
</evidence>
<dbReference type="GO" id="GO:0016567">
    <property type="term" value="P:protein ubiquitination"/>
    <property type="evidence" value="ECO:0007669"/>
    <property type="project" value="InterPro"/>
</dbReference>
<dbReference type="InterPro" id="IPR003613">
    <property type="entry name" value="Ubox_domain"/>
</dbReference>
<comment type="caution">
    <text evidence="9">The sequence shown here is derived from an EMBL/GenBank/DDBJ whole genome shotgun (WGS) entry which is preliminary data.</text>
</comment>
<proteinExistence type="inferred from homology"/>
<dbReference type="SUPFAM" id="SSF48371">
    <property type="entry name" value="ARM repeat"/>
    <property type="match status" value="3"/>
</dbReference>
<keyword evidence="6" id="KW-0677">Repeat</keyword>
<dbReference type="AlphaFoldDB" id="A0A9J6AQ93"/>
<dbReference type="SMART" id="SM00504">
    <property type="entry name" value="Ubox"/>
    <property type="match status" value="1"/>
</dbReference>
<dbReference type="PANTHER" id="PTHR45958:SF5">
    <property type="entry name" value="RING-TYPE E3 UBIQUITIN TRANSFERASE"/>
    <property type="match status" value="1"/>
</dbReference>
<protein>
    <recommendedName>
        <fullName evidence="4">RING-type E3 ubiquitin transferase</fullName>
        <ecNumber evidence="4">2.3.2.27</ecNumber>
    </recommendedName>
</protein>
<dbReference type="SUPFAM" id="SSF57850">
    <property type="entry name" value="RING/U-box"/>
    <property type="match status" value="1"/>
</dbReference>
<keyword evidence="5" id="KW-0808">Transferase</keyword>
<comment type="similarity">
    <text evidence="3">Belongs to the eutherian X-chromosome-specific Armcx family.</text>
</comment>
<dbReference type="InterPro" id="IPR016024">
    <property type="entry name" value="ARM-type_fold"/>
</dbReference>
<evidence type="ECO:0000313" key="10">
    <source>
        <dbReference type="Proteomes" id="UP000824120"/>
    </source>
</evidence>
<keyword evidence="10" id="KW-1185">Reference proteome</keyword>
<dbReference type="Pfam" id="PF04826">
    <property type="entry name" value="Arm_2"/>
    <property type="match status" value="1"/>
</dbReference>
<evidence type="ECO:0000256" key="6">
    <source>
        <dbReference type="ARBA" id="ARBA00022737"/>
    </source>
</evidence>
<evidence type="ECO:0000256" key="1">
    <source>
        <dbReference type="ARBA" id="ARBA00000900"/>
    </source>
</evidence>
<dbReference type="PROSITE" id="PS51698">
    <property type="entry name" value="U_BOX"/>
    <property type="match status" value="1"/>
</dbReference>
<dbReference type="InterPro" id="IPR011989">
    <property type="entry name" value="ARM-like"/>
</dbReference>
<dbReference type="PANTHER" id="PTHR45958">
    <property type="entry name" value="RING-TYPE E3 UBIQUITIN TRANSFERASE"/>
    <property type="match status" value="1"/>
</dbReference>
<dbReference type="CDD" id="cd16655">
    <property type="entry name" value="RING-Ubox_WDSUB1-like"/>
    <property type="match status" value="1"/>
</dbReference>
<accession>A0A9J6AQ93</accession>
<dbReference type="Pfam" id="PF04564">
    <property type="entry name" value="U-box"/>
    <property type="match status" value="1"/>
</dbReference>
<dbReference type="Proteomes" id="UP000824120">
    <property type="component" value="Chromosome 2"/>
</dbReference>
<dbReference type="GO" id="GO:0061630">
    <property type="term" value="F:ubiquitin protein ligase activity"/>
    <property type="evidence" value="ECO:0007669"/>
    <property type="project" value="UniProtKB-EC"/>
</dbReference>
<dbReference type="InterPro" id="IPR052608">
    <property type="entry name" value="U-box_domain_protein"/>
</dbReference>